<dbReference type="AlphaFoldDB" id="A0A238KU86"/>
<evidence type="ECO:0000313" key="2">
    <source>
        <dbReference type="EMBL" id="SMX46359.1"/>
    </source>
</evidence>
<keyword evidence="3" id="KW-1185">Reference proteome</keyword>
<dbReference type="InterPro" id="IPR009959">
    <property type="entry name" value="Cyclase_SnoaL-like"/>
</dbReference>
<dbReference type="GO" id="GO:0030638">
    <property type="term" value="P:polyketide metabolic process"/>
    <property type="evidence" value="ECO:0007669"/>
    <property type="project" value="InterPro"/>
</dbReference>
<reference evidence="2 3" key="1">
    <citation type="submission" date="2017-05" db="EMBL/GenBank/DDBJ databases">
        <authorList>
            <person name="Song R."/>
            <person name="Chenine A.L."/>
            <person name="Ruprecht R.M."/>
        </authorList>
    </citation>
    <scope>NUCLEOTIDE SEQUENCE [LARGE SCALE GENOMIC DNA]</scope>
    <source>
        <strain evidence="2 3">CECT 8663</strain>
    </source>
</reference>
<dbReference type="Proteomes" id="UP000220836">
    <property type="component" value="Unassembled WGS sequence"/>
</dbReference>
<protein>
    <submittedName>
        <fullName evidence="2">SnoaL-like polyketide cyclase</fullName>
    </submittedName>
</protein>
<dbReference type="Gene3D" id="3.10.450.50">
    <property type="match status" value="2"/>
</dbReference>
<accession>A0A238KU86</accession>
<gene>
    <name evidence="2" type="ORF">PEV8663_03247</name>
</gene>
<dbReference type="Pfam" id="PF07366">
    <property type="entry name" value="SnoaL"/>
    <property type="match status" value="1"/>
</dbReference>
<proteinExistence type="predicted"/>
<dbReference type="SUPFAM" id="SSF54427">
    <property type="entry name" value="NTF2-like"/>
    <property type="match status" value="2"/>
</dbReference>
<evidence type="ECO:0000259" key="1">
    <source>
        <dbReference type="Pfam" id="PF12680"/>
    </source>
</evidence>
<dbReference type="RefSeq" id="WP_097805724.1">
    <property type="nucleotide sequence ID" value="NZ_FXYH01000013.1"/>
</dbReference>
<dbReference type="InterPro" id="IPR032710">
    <property type="entry name" value="NTF2-like_dom_sf"/>
</dbReference>
<dbReference type="Pfam" id="PF12680">
    <property type="entry name" value="SnoaL_2"/>
    <property type="match status" value="1"/>
</dbReference>
<organism evidence="2 3">
    <name type="scientific">Pelagimonas varians</name>
    <dbReference type="NCBI Taxonomy" id="696760"/>
    <lineage>
        <taxon>Bacteria</taxon>
        <taxon>Pseudomonadati</taxon>
        <taxon>Pseudomonadota</taxon>
        <taxon>Alphaproteobacteria</taxon>
        <taxon>Rhodobacterales</taxon>
        <taxon>Roseobacteraceae</taxon>
        <taxon>Pelagimonas</taxon>
    </lineage>
</organism>
<evidence type="ECO:0000313" key="3">
    <source>
        <dbReference type="Proteomes" id="UP000220836"/>
    </source>
</evidence>
<dbReference type="InterPro" id="IPR037401">
    <property type="entry name" value="SnoaL-like"/>
</dbReference>
<feature type="domain" description="SnoaL-like" evidence="1">
    <location>
        <begin position="200"/>
        <end position="294"/>
    </location>
</feature>
<dbReference type="OrthoDB" id="2769928at2"/>
<dbReference type="EMBL" id="FXYH01000013">
    <property type="protein sequence ID" value="SMX46359.1"/>
    <property type="molecule type" value="Genomic_DNA"/>
</dbReference>
<sequence length="320" mass="35827">MQGFDPKFRDFPDYLFTSTREIWERRGLMSRIQEYYHPDVTMRTPRGIGFGVQAVADLAMECLVAFPDRAMLGEDVIWSGTDRIGMLGSQRILSDATHRGSGPYGPANATTVRFREMADRYAKNNHISEEWRVMDSGAILRQLGLDPQNWARDQLTGSGPKSEPFRPELDEVGPYTGAGNANQWGAAFGTILEQIMMGELSVIPEQYDRACQMSYPGGKEVHGWAAADSFWLGLRAAFPSAEFIIHHRIGMEETLMPPRAAVRWSLTGRHDGWGAFGKPTGAHVHVMGISHAEFGPWGLRREWTLLDEAAVWLQIVKETG</sequence>
<name>A0A238KU86_9RHOB</name>